<proteinExistence type="predicted"/>
<organism evidence="1 2">
    <name type="scientific">Mycolicibacterium moriokaense</name>
    <dbReference type="NCBI Taxonomy" id="39691"/>
    <lineage>
        <taxon>Bacteria</taxon>
        <taxon>Bacillati</taxon>
        <taxon>Actinomycetota</taxon>
        <taxon>Actinomycetes</taxon>
        <taxon>Mycobacteriales</taxon>
        <taxon>Mycobacteriaceae</taxon>
        <taxon>Mycolicibacterium</taxon>
    </lineage>
</organism>
<gene>
    <name evidence="1" type="ORF">MMOR_55770</name>
</gene>
<sequence>MNNLPGQSEYSRELRPFFTRDEPNLVIDKLASASTLTLFVGAGATVDQGGYTWPELIEHMANDMRRRNTPMSDTDVLTLGRLLEPLEAATTIFSKFHDQQNLRGAGEPKDALDGCLARCLYPPPRWDQGELIRAVASVAMTRAVCNQKTRIVTTNYDVLLERELQSRIDAFDAERSEYGVGGPKPRLKVWTLEDGAAAATDRTTGIIDFIYLHGRISPSHRDPLRGRVAFTELDYAELRPATSELLCGLFSSSALLVIGASLTDPPLLSALQETARPDSAGVGRECRSALLPIPAIQARVTRTVDADETRSLRTQHVARMKSLDVTLLVPDFFSSVAQFCDELDCATYRNSQPGDSPTDAGPHGYWQRYTYWWEHWYANRFHNPRFMRVFDRYLRAYLAELTADVLIDQGREERFKIDIWAIWDPASERRYLKRWASTSWPRCRWDENDIRNLENHARQAEIARNTKYPCVIALIDGRPQLHRFDLPETDDPNESPRASRWPVVLSVPILVSADHTQTAVGVITLATRDRDSCLDDRNAAFLDDLVWRIRSLSKFAFGLEPLAASSLMDR</sequence>
<accession>A0AAD1HI42</accession>
<evidence type="ECO:0008006" key="3">
    <source>
        <dbReference type="Google" id="ProtNLM"/>
    </source>
</evidence>
<name>A0AAD1HI42_9MYCO</name>
<evidence type="ECO:0000313" key="2">
    <source>
        <dbReference type="Proteomes" id="UP000466681"/>
    </source>
</evidence>
<dbReference type="KEGG" id="mmor:MMOR_55770"/>
<evidence type="ECO:0000313" key="1">
    <source>
        <dbReference type="EMBL" id="BBX04641.1"/>
    </source>
</evidence>
<dbReference type="AlphaFoldDB" id="A0AAD1HI42"/>
<dbReference type="Pfam" id="PF13289">
    <property type="entry name" value="SIR2_2"/>
    <property type="match status" value="1"/>
</dbReference>
<keyword evidence="2" id="KW-1185">Reference proteome</keyword>
<dbReference type="RefSeq" id="WP_083157856.1">
    <property type="nucleotide sequence ID" value="NZ_AP022560.1"/>
</dbReference>
<dbReference type="Proteomes" id="UP000466681">
    <property type="component" value="Chromosome"/>
</dbReference>
<dbReference type="EMBL" id="AP022560">
    <property type="protein sequence ID" value="BBX04641.1"/>
    <property type="molecule type" value="Genomic_DNA"/>
</dbReference>
<protein>
    <recommendedName>
        <fullName evidence="3">SIR2-like domain-containing protein</fullName>
    </recommendedName>
</protein>
<reference evidence="1 2" key="1">
    <citation type="journal article" date="2019" name="Emerg. Microbes Infect.">
        <title>Comprehensive subspecies identification of 175 nontuberculous mycobacteria species based on 7547 genomic profiles.</title>
        <authorList>
            <person name="Matsumoto Y."/>
            <person name="Kinjo T."/>
            <person name="Motooka D."/>
            <person name="Nabeya D."/>
            <person name="Jung N."/>
            <person name="Uechi K."/>
            <person name="Horii T."/>
            <person name="Iida T."/>
            <person name="Fujita J."/>
            <person name="Nakamura S."/>
        </authorList>
    </citation>
    <scope>NUCLEOTIDE SEQUENCE [LARGE SCALE GENOMIC DNA]</scope>
    <source>
        <strain evidence="1 2">JCM 6375</strain>
    </source>
</reference>